<protein>
    <submittedName>
        <fullName evidence="9">Acyl-CoA dehydrogenase family protein</fullName>
    </submittedName>
</protein>
<feature type="domain" description="Acyl-CoA dehydrogenase/oxidase C-terminal" evidence="6">
    <location>
        <begin position="283"/>
        <end position="438"/>
    </location>
</feature>
<dbReference type="RefSeq" id="WP_339439811.1">
    <property type="nucleotide sequence ID" value="NZ_JBBHKQ010000001.1"/>
</dbReference>
<dbReference type="AlphaFoldDB" id="A0ABD5JY06"/>
<feature type="domain" description="Acyl-CoA oxidase/dehydrogenase middle" evidence="7">
    <location>
        <begin position="180"/>
        <end position="273"/>
    </location>
</feature>
<evidence type="ECO:0000256" key="3">
    <source>
        <dbReference type="ARBA" id="ARBA00022630"/>
    </source>
</evidence>
<dbReference type="PANTHER" id="PTHR42707">
    <property type="entry name" value="ACYL-COA DEHYDROGENASE"/>
    <property type="match status" value="1"/>
</dbReference>
<evidence type="ECO:0000256" key="1">
    <source>
        <dbReference type="ARBA" id="ARBA00001974"/>
    </source>
</evidence>
<evidence type="ECO:0000256" key="2">
    <source>
        <dbReference type="ARBA" id="ARBA00009347"/>
    </source>
</evidence>
<keyword evidence="3 5" id="KW-0285">Flavoprotein</keyword>
<dbReference type="InterPro" id="IPR006091">
    <property type="entry name" value="Acyl-CoA_Oxase/DH_mid-dom"/>
</dbReference>
<reference evidence="9 10" key="1">
    <citation type="submission" date="2024-03" db="EMBL/GenBank/DDBJ databases">
        <title>Reference genomes for the five species model microbial community.</title>
        <authorList>
            <person name="Padfield D."/>
        </authorList>
    </citation>
    <scope>NUCLEOTIDE SEQUENCE [LARGE SCALE GENOMIC DNA]</scope>
    <source>
        <strain evidence="9 10">AB1</strain>
    </source>
</reference>
<dbReference type="Pfam" id="PF00441">
    <property type="entry name" value="Acyl-CoA_dh_1"/>
    <property type="match status" value="1"/>
</dbReference>
<dbReference type="Pfam" id="PF02770">
    <property type="entry name" value="Acyl-CoA_dh_M"/>
    <property type="match status" value="1"/>
</dbReference>
<accession>A0ABD5JY06</accession>
<dbReference type="SUPFAM" id="SSF47203">
    <property type="entry name" value="Acyl-CoA dehydrogenase C-terminal domain-like"/>
    <property type="match status" value="1"/>
</dbReference>
<dbReference type="SUPFAM" id="SSF56645">
    <property type="entry name" value="Acyl-CoA dehydrogenase NM domain-like"/>
    <property type="match status" value="1"/>
</dbReference>
<organism evidence="9 10">
    <name type="scientific">Ochrobactrum teleogrylli</name>
    <dbReference type="NCBI Taxonomy" id="2479765"/>
    <lineage>
        <taxon>Bacteria</taxon>
        <taxon>Pseudomonadati</taxon>
        <taxon>Pseudomonadota</taxon>
        <taxon>Alphaproteobacteria</taxon>
        <taxon>Hyphomicrobiales</taxon>
        <taxon>Brucellaceae</taxon>
        <taxon>Brucella/Ochrobactrum group</taxon>
        <taxon>Ochrobactrum</taxon>
    </lineage>
</organism>
<dbReference type="InterPro" id="IPR036250">
    <property type="entry name" value="AcylCo_DH-like_C"/>
</dbReference>
<dbReference type="InterPro" id="IPR009100">
    <property type="entry name" value="AcylCoA_DH/oxidase_NM_dom_sf"/>
</dbReference>
<evidence type="ECO:0000256" key="5">
    <source>
        <dbReference type="RuleBase" id="RU362125"/>
    </source>
</evidence>
<keyword evidence="5" id="KW-0560">Oxidoreductase</keyword>
<dbReference type="PANTHER" id="PTHR42707:SF3">
    <property type="entry name" value="ACYL-COA DEHYDROGENASE AIDB-RELATED"/>
    <property type="match status" value="1"/>
</dbReference>
<comment type="cofactor">
    <cofactor evidence="1 5">
        <name>FAD</name>
        <dbReference type="ChEBI" id="CHEBI:57692"/>
    </cofactor>
</comment>
<feature type="domain" description="Adaptive response protein AidB N-terminal" evidence="8">
    <location>
        <begin position="8"/>
        <end position="164"/>
    </location>
</feature>
<keyword evidence="4 5" id="KW-0274">FAD</keyword>
<dbReference type="Gene3D" id="1.20.140.10">
    <property type="entry name" value="Butyryl-CoA Dehydrogenase, subunit A, domain 3"/>
    <property type="match status" value="1"/>
</dbReference>
<evidence type="ECO:0000259" key="8">
    <source>
        <dbReference type="Pfam" id="PF18158"/>
    </source>
</evidence>
<evidence type="ECO:0000259" key="6">
    <source>
        <dbReference type="Pfam" id="PF00441"/>
    </source>
</evidence>
<evidence type="ECO:0000313" key="9">
    <source>
        <dbReference type="EMBL" id="MEJ5900143.1"/>
    </source>
</evidence>
<dbReference type="InterPro" id="IPR041504">
    <property type="entry name" value="AidB_N"/>
</dbReference>
<proteinExistence type="inferred from homology"/>
<name>A0ABD5JY06_9HYPH</name>
<dbReference type="PROSITE" id="PS00073">
    <property type="entry name" value="ACYL_COA_DH_2"/>
    <property type="match status" value="1"/>
</dbReference>
<dbReference type="Pfam" id="PF18158">
    <property type="entry name" value="AidB_N"/>
    <property type="match status" value="1"/>
</dbReference>
<comment type="similarity">
    <text evidence="2 5">Belongs to the acyl-CoA dehydrogenase family.</text>
</comment>
<dbReference type="InterPro" id="IPR006089">
    <property type="entry name" value="Acyl-CoA_DH_CS"/>
</dbReference>
<dbReference type="EMBL" id="JBBHKQ010000001">
    <property type="protein sequence ID" value="MEJ5900143.1"/>
    <property type="molecule type" value="Genomic_DNA"/>
</dbReference>
<dbReference type="Proteomes" id="UP001362311">
    <property type="component" value="Unassembled WGS sequence"/>
</dbReference>
<dbReference type="GO" id="GO:0016491">
    <property type="term" value="F:oxidoreductase activity"/>
    <property type="evidence" value="ECO:0007669"/>
    <property type="project" value="UniProtKB-KW"/>
</dbReference>
<comment type="caution">
    <text evidence="9">The sequence shown here is derived from an EMBL/GenBank/DDBJ whole genome shotgun (WGS) entry which is preliminary data.</text>
</comment>
<evidence type="ECO:0000256" key="4">
    <source>
        <dbReference type="ARBA" id="ARBA00022827"/>
    </source>
</evidence>
<sequence length="542" mass="59072">MKTHEVTNQTPPMTGTNAYLGDPLLMQIAARFPKELHNELEQTGRFVLSAEAQDLARLANTELPKLRSHDRQGNRIDLVEYHPAYHALMRRSIAQGLHCSIWEDNPAETGRRHQARAARFYLTAQLEAGHLCPLTMTSASLAALMGAPDIYKEWSPAVLSRKYDFSQKPALGKNGVTLGMGMTEKQGGTDVRTNTTRATVNEDGTYTITGHKWFMSAPMSDAFLVLAQVDEQLSCFLVPRLTSEGKGNGFAFQRLKDKLGNKSNASSEVEFDGAIGQLIGNPGEGLKTIMDMVTLTRLDCAVASAGLMRSGLAEAVHHCRHRAVFGKPLIEQPLMSRVLADMALDVAGATALSMRLARAFDMAAGDRAEAAFARCMTPVVKYWVCKIAPALLYEAMECLGGNGYIEDGNLARAYREAPVNAIWEGSGNVMALDVARVLSRAPGLFDEVLEWIGGQLGQRGQGTIDVLRAALQLTESDQGVARLLTEQLAYAAAAAELRQLGADDIADAFIETRLGGQWRSTYGMLDARHDAMRILDQLYPAS</sequence>
<dbReference type="Gene3D" id="2.40.110.20">
    <property type="match status" value="1"/>
</dbReference>
<evidence type="ECO:0000313" key="10">
    <source>
        <dbReference type="Proteomes" id="UP001362311"/>
    </source>
</evidence>
<evidence type="ECO:0000259" key="7">
    <source>
        <dbReference type="Pfam" id="PF02770"/>
    </source>
</evidence>
<dbReference type="InterPro" id="IPR009075">
    <property type="entry name" value="AcylCo_DH/oxidase_C"/>
</dbReference>
<dbReference type="Gene3D" id="6.10.250.600">
    <property type="match status" value="1"/>
</dbReference>
<dbReference type="InterPro" id="IPR052904">
    <property type="entry name" value="Acyl-CoA_dehydrogenase-like"/>
</dbReference>
<gene>
    <name evidence="9" type="ORF">WIX40_08460</name>
</gene>